<dbReference type="FunFam" id="3.30.70.270:FF:000020">
    <property type="entry name" value="Transposon Tf2-6 polyprotein-like Protein"/>
    <property type="match status" value="1"/>
</dbReference>
<evidence type="ECO:0000256" key="8">
    <source>
        <dbReference type="SAM" id="Coils"/>
    </source>
</evidence>
<evidence type="ECO:0000313" key="12">
    <source>
        <dbReference type="EMBL" id="RVW62672.1"/>
    </source>
</evidence>
<gene>
    <name evidence="12" type="primary">pol_2110</name>
    <name evidence="12" type="ORF">CK203_060767</name>
</gene>
<dbReference type="InterPro" id="IPR043502">
    <property type="entry name" value="DNA/RNA_pol_sf"/>
</dbReference>
<dbReference type="InterPro" id="IPR000477">
    <property type="entry name" value="RT_dom"/>
</dbReference>
<accession>A0A438FRT7</accession>
<keyword evidence="6" id="KW-0378">Hydrolase</keyword>
<feature type="domain" description="Reverse transcriptase" evidence="10">
    <location>
        <begin position="594"/>
        <end position="706"/>
    </location>
</feature>
<dbReference type="GO" id="GO:0003964">
    <property type="term" value="F:RNA-directed DNA polymerase activity"/>
    <property type="evidence" value="ECO:0007669"/>
    <property type="project" value="UniProtKB-KW"/>
</dbReference>
<dbReference type="GO" id="GO:0016787">
    <property type="term" value="F:hydrolase activity"/>
    <property type="evidence" value="ECO:0007669"/>
    <property type="project" value="UniProtKB-KW"/>
</dbReference>
<dbReference type="InterPro" id="IPR050951">
    <property type="entry name" value="Retrovirus_Pol_polyprotein"/>
</dbReference>
<evidence type="ECO:0000256" key="3">
    <source>
        <dbReference type="ARBA" id="ARBA00022695"/>
    </source>
</evidence>
<dbReference type="AlphaFoldDB" id="A0A438FRT7"/>
<dbReference type="InterPro" id="IPR041373">
    <property type="entry name" value="RT_RNaseH"/>
</dbReference>
<keyword evidence="5" id="KW-0255">Endonuclease</keyword>
<evidence type="ECO:0000259" key="10">
    <source>
        <dbReference type="Pfam" id="PF00078"/>
    </source>
</evidence>
<name>A0A438FRT7_VITVI</name>
<reference evidence="12 13" key="1">
    <citation type="journal article" date="2018" name="PLoS Genet.">
        <title>Population sequencing reveals clonal diversity and ancestral inbreeding in the grapevine cultivar Chardonnay.</title>
        <authorList>
            <person name="Roach M.J."/>
            <person name="Johnson D.L."/>
            <person name="Bohlmann J."/>
            <person name="van Vuuren H.J."/>
            <person name="Jones S.J."/>
            <person name="Pretorius I.S."/>
            <person name="Schmidt S.A."/>
            <person name="Borneman A.R."/>
        </authorList>
    </citation>
    <scope>NUCLEOTIDE SEQUENCE [LARGE SCALE GENOMIC DNA]</scope>
    <source>
        <strain evidence="13">cv. Chardonnay</strain>
        <tissue evidence="12">Leaf</tissue>
    </source>
</reference>
<dbReference type="Pfam" id="PF00078">
    <property type="entry name" value="RVT_1"/>
    <property type="match status" value="1"/>
</dbReference>
<feature type="compositionally biased region" description="Basic and acidic residues" evidence="9">
    <location>
        <begin position="214"/>
        <end position="249"/>
    </location>
</feature>
<keyword evidence="4" id="KW-0540">Nuclease</keyword>
<organism evidence="12 13">
    <name type="scientific">Vitis vinifera</name>
    <name type="common">Grape</name>
    <dbReference type="NCBI Taxonomy" id="29760"/>
    <lineage>
        <taxon>Eukaryota</taxon>
        <taxon>Viridiplantae</taxon>
        <taxon>Streptophyta</taxon>
        <taxon>Embryophyta</taxon>
        <taxon>Tracheophyta</taxon>
        <taxon>Spermatophyta</taxon>
        <taxon>Magnoliopsida</taxon>
        <taxon>eudicotyledons</taxon>
        <taxon>Gunneridae</taxon>
        <taxon>Pentapetalae</taxon>
        <taxon>rosids</taxon>
        <taxon>Vitales</taxon>
        <taxon>Vitaceae</taxon>
        <taxon>Viteae</taxon>
        <taxon>Vitis</taxon>
    </lineage>
</organism>
<dbReference type="PANTHER" id="PTHR37984:SF5">
    <property type="entry name" value="PROTEIN NYNRIN-LIKE"/>
    <property type="match status" value="1"/>
</dbReference>
<evidence type="ECO:0000259" key="11">
    <source>
        <dbReference type="Pfam" id="PF17917"/>
    </source>
</evidence>
<dbReference type="InterPro" id="IPR021109">
    <property type="entry name" value="Peptidase_aspartic_dom_sf"/>
</dbReference>
<dbReference type="PANTHER" id="PTHR37984">
    <property type="entry name" value="PROTEIN CBG26694"/>
    <property type="match status" value="1"/>
</dbReference>
<dbReference type="EMBL" id="QGNW01000764">
    <property type="protein sequence ID" value="RVW62672.1"/>
    <property type="molecule type" value="Genomic_DNA"/>
</dbReference>
<keyword evidence="2" id="KW-0808">Transferase</keyword>
<dbReference type="Gene3D" id="3.30.70.270">
    <property type="match status" value="2"/>
</dbReference>
<dbReference type="Pfam" id="PF17917">
    <property type="entry name" value="RT_RNaseH"/>
    <property type="match status" value="1"/>
</dbReference>
<keyword evidence="8" id="KW-0175">Coiled coil</keyword>
<evidence type="ECO:0000256" key="1">
    <source>
        <dbReference type="ARBA" id="ARBA00012493"/>
    </source>
</evidence>
<dbReference type="CDD" id="cd09274">
    <property type="entry name" value="RNase_HI_RT_Ty3"/>
    <property type="match status" value="1"/>
</dbReference>
<evidence type="ECO:0000256" key="6">
    <source>
        <dbReference type="ARBA" id="ARBA00022801"/>
    </source>
</evidence>
<dbReference type="CDD" id="cd01647">
    <property type="entry name" value="RT_LTR"/>
    <property type="match status" value="1"/>
</dbReference>
<dbReference type="EC" id="2.7.7.49" evidence="1"/>
<dbReference type="GO" id="GO:0004519">
    <property type="term" value="F:endonuclease activity"/>
    <property type="evidence" value="ECO:0007669"/>
    <property type="project" value="UniProtKB-KW"/>
</dbReference>
<feature type="coiled-coil region" evidence="8">
    <location>
        <begin position="457"/>
        <end position="489"/>
    </location>
</feature>
<evidence type="ECO:0000313" key="13">
    <source>
        <dbReference type="Proteomes" id="UP000288805"/>
    </source>
</evidence>
<evidence type="ECO:0000256" key="5">
    <source>
        <dbReference type="ARBA" id="ARBA00022759"/>
    </source>
</evidence>
<feature type="domain" description="Reverse transcriptase RNase H-like" evidence="11">
    <location>
        <begin position="796"/>
        <end position="897"/>
    </location>
</feature>
<evidence type="ECO:0000256" key="4">
    <source>
        <dbReference type="ARBA" id="ARBA00022722"/>
    </source>
</evidence>
<sequence length="1010" mass="115180">MKSQLSAFNAKAGMYTLKEDDDMKAKLAAMTRRLEELELKRIHEVQAVAEAPVQVKLCPNCQSYEHLVEECPAISAEREMFRDQANVVGQFKPNNNAPYGNTYNSSWRNHPNFSWKARATQYQQPDPPSQQSSSLEQAIANLSKVVGDFVGNQEATNAQINQRIDRVEMQEKGRFPSQPHQNPKGVHEVESQEGESSQMKDVKALITLRSGKKIEKPTPKPHVEKEEEIKKGKEMEDKESEISEKKDSDSTMNAIPEKELLKEEMLKKSTSPPFPQALHGKKGIRNAAEILEDLCTIKRGLTVNKKAFLTEQVSAILQCKSPLKYKDPGSPTISVMIGGKPTAITLSLADRSENSKGVIEDVLVQVDNFYYPVDFIVLDTDPTVKEANLVPIILGRPFLATSNAIINCRNGLMQLTFGNMTLDLNIFYMSKKQTTPEEEEGPEELCIIDTLVEEHCNQNMQDKLNESLVDFEEEEEAAAEKEIPKLNLKPLPVELKYTYLEENNQCPVVISSSLTSHQENCLMEVLKRSKPIRQLQRRLNPHLQEVVRAEVLKLLQASLFTLYLIALGKDHFPLPFIDQVLERVSGHPFYCFFGYSGYFQIEIDVADQEKTTFTCPFGTYAYRRMPFGLCNAPATFQRCMLSIFSDMVERIMEVFMDDITVYGGTFEECLVNLEAVLHRCIEKDLVLNWEKCHFMVRQGIVLGHIISEKGIEVDKAKVELIVKLPSPTTVKGVRQFLGHAGFYRRFIKGFSSLSKPLCELLAKDAKFIWDERCQNSFDQLKKFLTTTPIVRAPNWQLPFELMCDASDFAIGAVLGQREDGKPYVIYYASKTLNEAQRNYTTTEKELLAVVFALDKFRAYLVGSFIIVFTDHSALKYLLTKQDAKARLIRWILLLQEFDLQIKDKKGVENVVADHLSRLVIAHNSHPLPINDDFPEESLMFLVKTPWYAHIANYLVTGEIPSEWNAQDRKHFFAKIHAYYWEEPFLFKYCADQIIRKCVPEDEQQGILPLS</sequence>
<dbReference type="FunFam" id="3.10.20.370:FF:000001">
    <property type="entry name" value="Retrovirus-related Pol polyprotein from transposon 17.6-like protein"/>
    <property type="match status" value="1"/>
</dbReference>
<protein>
    <recommendedName>
        <fullName evidence="1">RNA-directed DNA polymerase</fullName>
        <ecNumber evidence="1">2.7.7.49</ecNumber>
    </recommendedName>
</protein>
<dbReference type="SUPFAM" id="SSF56672">
    <property type="entry name" value="DNA/RNA polymerases"/>
    <property type="match status" value="1"/>
</dbReference>
<comment type="caution">
    <text evidence="12">The sequence shown here is derived from an EMBL/GenBank/DDBJ whole genome shotgun (WGS) entry which is preliminary data.</text>
</comment>
<keyword evidence="7" id="KW-0695">RNA-directed DNA polymerase</keyword>
<dbReference type="CDD" id="cd00303">
    <property type="entry name" value="retropepsin_like"/>
    <property type="match status" value="1"/>
</dbReference>
<feature type="region of interest" description="Disordered" evidence="9">
    <location>
        <begin position="214"/>
        <end position="251"/>
    </location>
</feature>
<evidence type="ECO:0000256" key="9">
    <source>
        <dbReference type="SAM" id="MobiDB-lite"/>
    </source>
</evidence>
<dbReference type="InterPro" id="IPR043128">
    <property type="entry name" value="Rev_trsase/Diguanyl_cyclase"/>
</dbReference>
<feature type="region of interest" description="Disordered" evidence="9">
    <location>
        <begin position="173"/>
        <end position="199"/>
    </location>
</feature>
<keyword evidence="3" id="KW-0548">Nucleotidyltransferase</keyword>
<evidence type="ECO:0000256" key="2">
    <source>
        <dbReference type="ARBA" id="ARBA00022679"/>
    </source>
</evidence>
<dbReference type="Gene3D" id="2.40.70.10">
    <property type="entry name" value="Acid Proteases"/>
    <property type="match status" value="1"/>
</dbReference>
<proteinExistence type="predicted"/>
<evidence type="ECO:0000256" key="7">
    <source>
        <dbReference type="ARBA" id="ARBA00022918"/>
    </source>
</evidence>
<dbReference type="Proteomes" id="UP000288805">
    <property type="component" value="Unassembled WGS sequence"/>
</dbReference>